<gene>
    <name evidence="1" type="ORF">H9661_15640</name>
</gene>
<accession>A0ABR8PXA8</accession>
<evidence type="ECO:0008006" key="3">
    <source>
        <dbReference type="Google" id="ProtNLM"/>
    </source>
</evidence>
<dbReference type="RefSeq" id="WP_191769662.1">
    <property type="nucleotide sequence ID" value="NZ_JACSRA010000028.1"/>
</dbReference>
<evidence type="ECO:0000313" key="2">
    <source>
        <dbReference type="Proteomes" id="UP000627781"/>
    </source>
</evidence>
<sequence>METMPGARDEKYELLKYQIKILQLMLSSVTEDKFAFYNFVIDHNITEQKVSIILNGLSVLKDRIAKGKVSQNTKAFYGENLSSLFIDASPTYKEYENFVQTYIDGQLNTRYLLLALKRQGIHKEVCDYLLEDMKK</sequence>
<comment type="caution">
    <text evidence="1">The sequence shown here is derived from an EMBL/GenBank/DDBJ whole genome shotgun (WGS) entry which is preliminary data.</text>
</comment>
<dbReference type="Proteomes" id="UP000627781">
    <property type="component" value="Unassembled WGS sequence"/>
</dbReference>
<proteinExistence type="predicted"/>
<protein>
    <recommendedName>
        <fullName evidence="3">DUF1878 family protein</fullName>
    </recommendedName>
</protein>
<organism evidence="1 2">
    <name type="scientific">Clostridium cibarium</name>
    <dbReference type="NCBI Taxonomy" id="2762247"/>
    <lineage>
        <taxon>Bacteria</taxon>
        <taxon>Bacillati</taxon>
        <taxon>Bacillota</taxon>
        <taxon>Clostridia</taxon>
        <taxon>Eubacteriales</taxon>
        <taxon>Clostridiaceae</taxon>
        <taxon>Clostridium</taxon>
    </lineage>
</organism>
<keyword evidence="2" id="KW-1185">Reference proteome</keyword>
<reference evidence="1 2" key="1">
    <citation type="submission" date="2020-08" db="EMBL/GenBank/DDBJ databases">
        <title>A Genomic Blueprint of the Chicken Gut Microbiome.</title>
        <authorList>
            <person name="Gilroy R."/>
            <person name="Ravi A."/>
            <person name="Getino M."/>
            <person name="Pursley I."/>
            <person name="Horton D.L."/>
            <person name="Alikhan N.-F."/>
            <person name="Baker D."/>
            <person name="Gharbi K."/>
            <person name="Hall N."/>
            <person name="Watson M."/>
            <person name="Adriaenssens E.M."/>
            <person name="Foster-Nyarko E."/>
            <person name="Jarju S."/>
            <person name="Secka A."/>
            <person name="Antonio M."/>
            <person name="Oren A."/>
            <person name="Chaudhuri R."/>
            <person name="La Ragione R.M."/>
            <person name="Hildebrand F."/>
            <person name="Pallen M.J."/>
        </authorList>
    </citation>
    <scope>NUCLEOTIDE SEQUENCE [LARGE SCALE GENOMIC DNA]</scope>
    <source>
        <strain evidence="1 2">Sa3CVN1</strain>
    </source>
</reference>
<dbReference type="Gene3D" id="1.10.3750.10">
    <property type="entry name" value="YhaI-like"/>
    <property type="match status" value="1"/>
</dbReference>
<name>A0ABR8PXA8_9CLOT</name>
<evidence type="ECO:0000313" key="1">
    <source>
        <dbReference type="EMBL" id="MBD7912783.1"/>
    </source>
</evidence>
<dbReference type="InterPro" id="IPR035945">
    <property type="entry name" value="YhaI-like_sf"/>
</dbReference>
<dbReference type="EMBL" id="JACSRA010000028">
    <property type="protein sequence ID" value="MBD7912783.1"/>
    <property type="molecule type" value="Genomic_DNA"/>
</dbReference>